<dbReference type="InterPro" id="IPR009057">
    <property type="entry name" value="Homeodomain-like_sf"/>
</dbReference>
<dbReference type="Pfam" id="PF12833">
    <property type="entry name" value="HTH_18"/>
    <property type="match status" value="1"/>
</dbReference>
<dbReference type="Gene3D" id="2.60.120.10">
    <property type="entry name" value="Jelly Rolls"/>
    <property type="match status" value="1"/>
</dbReference>
<comment type="caution">
    <text evidence="6">The sequence shown here is derived from an EMBL/GenBank/DDBJ whole genome shotgun (WGS) entry which is preliminary data.</text>
</comment>
<accession>A0ABV8S5S9</accession>
<feature type="domain" description="HTH araC/xylS-type" evidence="5">
    <location>
        <begin position="185"/>
        <end position="283"/>
    </location>
</feature>
<evidence type="ECO:0000313" key="6">
    <source>
        <dbReference type="EMBL" id="MFC4302342.1"/>
    </source>
</evidence>
<dbReference type="PANTHER" id="PTHR46796">
    <property type="entry name" value="HTH-TYPE TRANSCRIPTIONAL ACTIVATOR RHAS-RELATED"/>
    <property type="match status" value="1"/>
</dbReference>
<keyword evidence="7" id="KW-1185">Reference proteome</keyword>
<keyword evidence="1" id="KW-0805">Transcription regulation</keyword>
<dbReference type="EMBL" id="JBHSED010000003">
    <property type="protein sequence ID" value="MFC4302342.1"/>
    <property type="molecule type" value="Genomic_DNA"/>
</dbReference>
<reference evidence="7" key="1">
    <citation type="journal article" date="2019" name="Int. J. Syst. Evol. Microbiol.">
        <title>The Global Catalogue of Microorganisms (GCM) 10K type strain sequencing project: providing services to taxonomists for standard genome sequencing and annotation.</title>
        <authorList>
            <consortium name="The Broad Institute Genomics Platform"/>
            <consortium name="The Broad Institute Genome Sequencing Center for Infectious Disease"/>
            <person name="Wu L."/>
            <person name="Ma J."/>
        </authorList>
    </citation>
    <scope>NUCLEOTIDE SEQUENCE [LARGE SCALE GENOMIC DNA]</scope>
    <source>
        <strain evidence="7">CGMCC 4.1641</strain>
    </source>
</reference>
<name>A0ABV8S5S9_9BACL</name>
<dbReference type="InterPro" id="IPR050204">
    <property type="entry name" value="AraC_XylS_family_regulators"/>
</dbReference>
<evidence type="ECO:0000259" key="5">
    <source>
        <dbReference type="PROSITE" id="PS01124"/>
    </source>
</evidence>
<keyword evidence="3" id="KW-0010">Activator</keyword>
<dbReference type="InterPro" id="IPR020449">
    <property type="entry name" value="Tscrpt_reg_AraC-type_HTH"/>
</dbReference>
<keyword evidence="4" id="KW-0804">Transcription</keyword>
<dbReference type="RefSeq" id="WP_204600788.1">
    <property type="nucleotide sequence ID" value="NZ_JBHSED010000003.1"/>
</dbReference>
<gene>
    <name evidence="6" type="ORF">ACFO1S_02660</name>
</gene>
<evidence type="ECO:0000313" key="7">
    <source>
        <dbReference type="Proteomes" id="UP001595755"/>
    </source>
</evidence>
<proteinExistence type="predicted"/>
<dbReference type="InterPro" id="IPR018060">
    <property type="entry name" value="HTH_AraC"/>
</dbReference>
<evidence type="ECO:0000256" key="4">
    <source>
        <dbReference type="ARBA" id="ARBA00023163"/>
    </source>
</evidence>
<dbReference type="PROSITE" id="PS00041">
    <property type="entry name" value="HTH_ARAC_FAMILY_1"/>
    <property type="match status" value="1"/>
</dbReference>
<evidence type="ECO:0000256" key="2">
    <source>
        <dbReference type="ARBA" id="ARBA00023125"/>
    </source>
</evidence>
<dbReference type="InterPro" id="IPR018062">
    <property type="entry name" value="HTH_AraC-typ_CS"/>
</dbReference>
<dbReference type="InterPro" id="IPR014710">
    <property type="entry name" value="RmlC-like_jellyroll"/>
</dbReference>
<dbReference type="PRINTS" id="PR00032">
    <property type="entry name" value="HTHARAC"/>
</dbReference>
<protein>
    <submittedName>
        <fullName evidence="6">Helix-turn-helix domain-containing protein</fullName>
    </submittedName>
</protein>
<evidence type="ECO:0000256" key="3">
    <source>
        <dbReference type="ARBA" id="ARBA00023159"/>
    </source>
</evidence>
<dbReference type="PROSITE" id="PS01124">
    <property type="entry name" value="HTH_ARAC_FAMILY_2"/>
    <property type="match status" value="1"/>
</dbReference>
<keyword evidence="2" id="KW-0238">DNA-binding</keyword>
<dbReference type="InterPro" id="IPR003313">
    <property type="entry name" value="AraC-bd"/>
</dbReference>
<dbReference type="Proteomes" id="UP001595755">
    <property type="component" value="Unassembled WGS sequence"/>
</dbReference>
<dbReference type="SUPFAM" id="SSF51215">
    <property type="entry name" value="Regulatory protein AraC"/>
    <property type="match status" value="1"/>
</dbReference>
<dbReference type="SUPFAM" id="SSF46689">
    <property type="entry name" value="Homeodomain-like"/>
    <property type="match status" value="2"/>
</dbReference>
<dbReference type="Gene3D" id="1.10.10.60">
    <property type="entry name" value="Homeodomain-like"/>
    <property type="match status" value="2"/>
</dbReference>
<sequence length="286" mass="33820">MQSSSLFAGRAAFHFEFTDSPMTSREPLEHFHDAFELALFLKADISIFIKDRKYDIRDGDLLFIDSYEIHRMVYKPDQHYKRYVLNFQHRFVQDLLRTLGQESLFQAIRSNPNAKIRLNLKQRLSMEEHFSRLMTLNASLAENRDDGTMQAELTMRLILLLQEVYRIGQAQRQARSDSRLHLLVVDMLLYIDSRYSEDIQLEQLAAAVGKSKYYICRLFKESTTFTIVEYIQYRRVIEAQKKLLESDMHIIDIGLACGFQSLQHFYRVFKRISRLTPAQYRAGRHD</sequence>
<dbReference type="InterPro" id="IPR037923">
    <property type="entry name" value="HTH-like"/>
</dbReference>
<dbReference type="Pfam" id="PF02311">
    <property type="entry name" value="AraC_binding"/>
    <property type="match status" value="1"/>
</dbReference>
<dbReference type="SMART" id="SM00342">
    <property type="entry name" value="HTH_ARAC"/>
    <property type="match status" value="1"/>
</dbReference>
<evidence type="ECO:0000256" key="1">
    <source>
        <dbReference type="ARBA" id="ARBA00023015"/>
    </source>
</evidence>
<organism evidence="6 7">
    <name type="scientific">Cohnella boryungensis</name>
    <dbReference type="NCBI Taxonomy" id="768479"/>
    <lineage>
        <taxon>Bacteria</taxon>
        <taxon>Bacillati</taxon>
        <taxon>Bacillota</taxon>
        <taxon>Bacilli</taxon>
        <taxon>Bacillales</taxon>
        <taxon>Paenibacillaceae</taxon>
        <taxon>Cohnella</taxon>
    </lineage>
</organism>